<comment type="similarity">
    <text evidence="2">Belongs to the peptidase S54 family.</text>
</comment>
<feature type="transmembrane region" description="Helical" evidence="7">
    <location>
        <begin position="261"/>
        <end position="277"/>
    </location>
</feature>
<feature type="transmembrane region" description="Helical" evidence="7">
    <location>
        <begin position="229"/>
        <end position="255"/>
    </location>
</feature>
<feature type="transmembrane region" description="Helical" evidence="7">
    <location>
        <begin position="82"/>
        <end position="101"/>
    </location>
</feature>
<evidence type="ECO:0000256" key="4">
    <source>
        <dbReference type="ARBA" id="ARBA00022801"/>
    </source>
</evidence>
<dbReference type="GO" id="GO:0006508">
    <property type="term" value="P:proteolysis"/>
    <property type="evidence" value="ECO:0007669"/>
    <property type="project" value="UniProtKB-KW"/>
</dbReference>
<keyword evidence="4" id="KW-0378">Hydrolase</keyword>
<feature type="domain" description="Peptidase S54 rhomboid" evidence="8">
    <location>
        <begin position="137"/>
        <end position="277"/>
    </location>
</feature>
<dbReference type="Pfam" id="PF16733">
    <property type="entry name" value="NRho"/>
    <property type="match status" value="1"/>
</dbReference>
<evidence type="ECO:0000256" key="3">
    <source>
        <dbReference type="ARBA" id="ARBA00022692"/>
    </source>
</evidence>
<comment type="subcellular location">
    <subcellularLocation>
        <location evidence="1">Membrane</location>
        <topology evidence="1">Multi-pass membrane protein</topology>
    </subcellularLocation>
</comment>
<reference evidence="11" key="1">
    <citation type="journal article" date="2019" name="Int. J. Syst. Evol. Microbiol.">
        <title>The Global Catalogue of Microorganisms (GCM) 10K type strain sequencing project: providing services to taxonomists for standard genome sequencing and annotation.</title>
        <authorList>
            <consortium name="The Broad Institute Genomics Platform"/>
            <consortium name="The Broad Institute Genome Sequencing Center for Infectious Disease"/>
            <person name="Wu L."/>
            <person name="Ma J."/>
        </authorList>
    </citation>
    <scope>NUCLEOTIDE SEQUENCE [LARGE SCALE GENOMIC DNA]</scope>
    <source>
        <strain evidence="11">KCTC 22228</strain>
    </source>
</reference>
<dbReference type="InterPro" id="IPR035952">
    <property type="entry name" value="Rhomboid-like_sf"/>
</dbReference>
<keyword evidence="10" id="KW-0645">Protease</keyword>
<dbReference type="PANTHER" id="PTHR43731">
    <property type="entry name" value="RHOMBOID PROTEASE"/>
    <property type="match status" value="1"/>
</dbReference>
<keyword evidence="3 7" id="KW-0812">Transmembrane</keyword>
<dbReference type="InterPro" id="IPR038244">
    <property type="entry name" value="NRho_sf"/>
</dbReference>
<keyword evidence="11" id="KW-1185">Reference proteome</keyword>
<feature type="domain" description="Rhomboid protease N-terminal" evidence="9">
    <location>
        <begin position="3"/>
        <end position="61"/>
    </location>
</feature>
<evidence type="ECO:0000313" key="11">
    <source>
        <dbReference type="Proteomes" id="UP000653056"/>
    </source>
</evidence>
<dbReference type="InterPro" id="IPR022764">
    <property type="entry name" value="Peptidase_S54_rhomboid_dom"/>
</dbReference>
<evidence type="ECO:0000259" key="8">
    <source>
        <dbReference type="Pfam" id="PF01694"/>
    </source>
</evidence>
<evidence type="ECO:0000256" key="7">
    <source>
        <dbReference type="SAM" id="Phobius"/>
    </source>
</evidence>
<evidence type="ECO:0000256" key="5">
    <source>
        <dbReference type="ARBA" id="ARBA00022989"/>
    </source>
</evidence>
<feature type="transmembrane region" description="Helical" evidence="7">
    <location>
        <begin position="200"/>
        <end position="217"/>
    </location>
</feature>
<organism evidence="10 11">
    <name type="scientific">Litchfieldella qijiaojingensis</name>
    <dbReference type="NCBI Taxonomy" id="980347"/>
    <lineage>
        <taxon>Bacteria</taxon>
        <taxon>Pseudomonadati</taxon>
        <taxon>Pseudomonadota</taxon>
        <taxon>Gammaproteobacteria</taxon>
        <taxon>Oceanospirillales</taxon>
        <taxon>Halomonadaceae</taxon>
        <taxon>Litchfieldella</taxon>
    </lineage>
</organism>
<name>A0ABQ2YU53_9GAMM</name>
<dbReference type="SUPFAM" id="SSF144091">
    <property type="entry name" value="Rhomboid-like"/>
    <property type="match status" value="1"/>
</dbReference>
<keyword evidence="5 7" id="KW-1133">Transmembrane helix</keyword>
<dbReference type="GO" id="GO:0008233">
    <property type="term" value="F:peptidase activity"/>
    <property type="evidence" value="ECO:0007669"/>
    <property type="project" value="UniProtKB-KW"/>
</dbReference>
<evidence type="ECO:0000256" key="6">
    <source>
        <dbReference type="ARBA" id="ARBA00023136"/>
    </source>
</evidence>
<dbReference type="InterPro" id="IPR031976">
    <property type="entry name" value="NRho"/>
</dbReference>
<dbReference type="RefSeq" id="WP_189469454.1">
    <property type="nucleotide sequence ID" value="NZ_BMXS01000011.1"/>
</dbReference>
<feature type="transmembrane region" description="Helical" evidence="7">
    <location>
        <begin position="108"/>
        <end position="130"/>
    </location>
</feature>
<keyword evidence="6 7" id="KW-0472">Membrane</keyword>
<evidence type="ECO:0000313" key="10">
    <source>
        <dbReference type="EMBL" id="GGX95470.1"/>
    </source>
</evidence>
<dbReference type="PANTHER" id="PTHR43731:SF14">
    <property type="entry name" value="PRESENILIN-ASSOCIATED RHOMBOID-LIKE PROTEIN, MITOCHONDRIAL"/>
    <property type="match status" value="1"/>
</dbReference>
<dbReference type="EMBL" id="BMXS01000011">
    <property type="protein sequence ID" value="GGX95470.1"/>
    <property type="molecule type" value="Genomic_DNA"/>
</dbReference>
<protein>
    <submittedName>
        <fullName evidence="10">Rhomboid family intramembrane serine protease</fullName>
    </submittedName>
</protein>
<accession>A0ABQ2YU53</accession>
<dbReference type="Gene3D" id="3.30.70.2080">
    <property type="match status" value="1"/>
</dbReference>
<evidence type="ECO:0000256" key="1">
    <source>
        <dbReference type="ARBA" id="ARBA00004141"/>
    </source>
</evidence>
<evidence type="ECO:0000259" key="9">
    <source>
        <dbReference type="Pfam" id="PF16733"/>
    </source>
</evidence>
<sequence>MYKVLMLPRDTDTRPLREALWAHRIGHRFTEDEDGYTLWLADPRQRDQLMLLLERWQRGEPLMPKGRQSRRKLAASPLARPFTIAPVTATLLALCLAVFGLMAILGDLVIAVMTIVPVGVANGSLVLGSLSEAMASGQVWRLFSPALLHFGWMHLIFNMLWLWYFGRQIEAIQGSRHMLMIVLVTGVGANLAQYATGTVLFGGMSGVDFALLGYVWLMSRRVPHSGFFVPQMLVVFMLGWMIFTMTDFAAVVGFGNVANEAHLGGLVVGLAMGWYYSGRMRAKRGQDE</sequence>
<evidence type="ECO:0000256" key="2">
    <source>
        <dbReference type="ARBA" id="ARBA00009045"/>
    </source>
</evidence>
<feature type="transmembrane region" description="Helical" evidence="7">
    <location>
        <begin position="142"/>
        <end position="165"/>
    </location>
</feature>
<dbReference type="Proteomes" id="UP000653056">
    <property type="component" value="Unassembled WGS sequence"/>
</dbReference>
<dbReference type="Pfam" id="PF01694">
    <property type="entry name" value="Rhomboid"/>
    <property type="match status" value="1"/>
</dbReference>
<proteinExistence type="inferred from homology"/>
<dbReference type="InterPro" id="IPR050925">
    <property type="entry name" value="Rhomboid_protease_S54"/>
</dbReference>
<gene>
    <name evidence="10" type="ORF">GCM10007160_23820</name>
</gene>
<comment type="caution">
    <text evidence="10">The sequence shown here is derived from an EMBL/GenBank/DDBJ whole genome shotgun (WGS) entry which is preliminary data.</text>
</comment>
<dbReference type="Gene3D" id="1.20.1540.10">
    <property type="entry name" value="Rhomboid-like"/>
    <property type="match status" value="1"/>
</dbReference>